<evidence type="ECO:0000313" key="3">
    <source>
        <dbReference type="Proteomes" id="UP000007843"/>
    </source>
</evidence>
<feature type="transmembrane region" description="Helical" evidence="1">
    <location>
        <begin position="74"/>
        <end position="93"/>
    </location>
</feature>
<dbReference type="EMBL" id="CP003218">
    <property type="protein sequence ID" value="AEX06351.1"/>
    <property type="molecule type" value="Genomic_DNA"/>
</dbReference>
<dbReference type="InterPro" id="IPR007360">
    <property type="entry name" value="SirB"/>
</dbReference>
<dbReference type="Proteomes" id="UP000007843">
    <property type="component" value="Chromosome"/>
</dbReference>
<evidence type="ECO:0000313" key="2">
    <source>
        <dbReference type="EMBL" id="AEX06351.1"/>
    </source>
</evidence>
<gene>
    <name evidence="2" type="ordered locus">KOX_23175</name>
</gene>
<name>A0A0H3HID4_KLEM8</name>
<keyword evidence="1" id="KW-0472">Membrane</keyword>
<dbReference type="PANTHER" id="PTHR39594">
    <property type="entry name" value="PROTEIN YCHQ"/>
    <property type="match status" value="1"/>
</dbReference>
<keyword evidence="1" id="KW-0812">Transmembrane</keyword>
<accession>A0A0H3HID4</accession>
<dbReference type="RefSeq" id="WP_004851880.1">
    <property type="nucleotide sequence ID" value="NC_016612.1"/>
</dbReference>
<protein>
    <recommendedName>
        <fullName evidence="4">Siroheme synthase</fullName>
    </recommendedName>
</protein>
<proteinExistence type="predicted"/>
<feature type="transmembrane region" description="Helical" evidence="1">
    <location>
        <begin position="105"/>
        <end position="123"/>
    </location>
</feature>
<dbReference type="PIRSF" id="PIRSF005610">
    <property type="entry name" value="SirB"/>
    <property type="match status" value="1"/>
</dbReference>
<dbReference type="Pfam" id="PF04247">
    <property type="entry name" value="SirB"/>
    <property type="match status" value="1"/>
</dbReference>
<organism evidence="2 3">
    <name type="scientific">Klebsiella michiganensis (strain ATCC 8724 / DSM 4798 / JCM 20051 / NBRC 3318 / NRRL B-199 / KCTC 1686 / BUCSAV 143 / CCM 1901)</name>
    <dbReference type="NCBI Taxonomy" id="1006551"/>
    <lineage>
        <taxon>Bacteria</taxon>
        <taxon>Pseudomonadati</taxon>
        <taxon>Pseudomonadota</taxon>
        <taxon>Gammaproteobacteria</taxon>
        <taxon>Enterobacterales</taxon>
        <taxon>Enterobacteriaceae</taxon>
        <taxon>Klebsiella/Raoultella group</taxon>
        <taxon>Klebsiella</taxon>
    </lineage>
</organism>
<feature type="transmembrane region" description="Helical" evidence="1">
    <location>
        <begin position="6"/>
        <end position="28"/>
    </location>
</feature>
<dbReference type="HOGENOM" id="CLU_123860_3_0_6"/>
<evidence type="ECO:0000256" key="1">
    <source>
        <dbReference type="SAM" id="Phobius"/>
    </source>
</evidence>
<dbReference type="GO" id="GO:0005886">
    <property type="term" value="C:plasma membrane"/>
    <property type="evidence" value="ECO:0007669"/>
    <property type="project" value="TreeGrafter"/>
</dbReference>
<dbReference type="KEGG" id="kox:KOX_23175"/>
<dbReference type="AlphaFoldDB" id="A0A0H3HID4"/>
<keyword evidence="1" id="KW-1133">Transmembrane helix</keyword>
<sequence length="130" mass="14898">MNLFNAVLYLHIACVVVSVSLFVLRYWWSWSGNRLLDQRWVRIAPHCSDTLLFLSGAGLMAITHYLPFTEEGTWLTEKLFGVIIYIALGFIALGRRRQRSQQSRFVAFLLALVVLFIIIQLAITRTPLLG</sequence>
<dbReference type="PANTHER" id="PTHR39594:SF1">
    <property type="entry name" value="PROTEIN YCHQ"/>
    <property type="match status" value="1"/>
</dbReference>
<reference evidence="2 3" key="1">
    <citation type="journal article" date="2012" name="J. Bacteriol.">
        <title>Complete genome sequence of Klebsiella oxytoca KCTC 1686, used in production of 2,3-butanediol.</title>
        <authorList>
            <person name="Shin S.H."/>
            <person name="Kim S."/>
            <person name="Kim J.Y."/>
            <person name="Lee S."/>
            <person name="Um Y."/>
            <person name="Oh M.K."/>
            <person name="Kim Y.R."/>
            <person name="Lee J."/>
            <person name="Yang K.S."/>
        </authorList>
    </citation>
    <scope>NUCLEOTIDE SEQUENCE [LARGE SCALE GENOMIC DNA]</scope>
    <source>
        <strain evidence="3">ATCC 8724 / DSM 4798 / JCM 20051 / NBRC 3318 / NRRL B-199 / KCTC 1686</strain>
    </source>
</reference>
<dbReference type="GeneID" id="66559293"/>
<evidence type="ECO:0008006" key="4">
    <source>
        <dbReference type="Google" id="ProtNLM"/>
    </source>
</evidence>
<dbReference type="NCBIfam" id="NF007622">
    <property type="entry name" value="PRK10278.1"/>
    <property type="match status" value="1"/>
</dbReference>